<keyword evidence="8" id="KW-0812">Transmembrane</keyword>
<dbReference type="InterPro" id="IPR035437">
    <property type="entry name" value="SNase_OB-fold_sf"/>
</dbReference>
<dbReference type="GO" id="GO:0016020">
    <property type="term" value="C:membrane"/>
    <property type="evidence" value="ECO:0007669"/>
    <property type="project" value="UniProtKB-SubCell"/>
</dbReference>
<dbReference type="PANTHER" id="PTHR12302:SF3">
    <property type="entry name" value="SERINE_THREONINE-PROTEIN KINASE 31"/>
    <property type="match status" value="1"/>
</dbReference>
<evidence type="ECO:0000256" key="2">
    <source>
        <dbReference type="ARBA" id="ARBA00004173"/>
    </source>
</evidence>
<dbReference type="Proteomes" id="UP000076798">
    <property type="component" value="Unassembled WGS sequence"/>
</dbReference>
<accession>A0A166BDH6</accession>
<name>A0A166BDH6_9AGAM</name>
<dbReference type="PANTHER" id="PTHR12302">
    <property type="entry name" value="EBNA2 BINDING PROTEIN P100"/>
    <property type="match status" value="1"/>
</dbReference>
<evidence type="ECO:0000313" key="11">
    <source>
        <dbReference type="Proteomes" id="UP000076798"/>
    </source>
</evidence>
<keyword evidence="11" id="KW-1185">Reference proteome</keyword>
<keyword evidence="7" id="KW-0106">Calcium</keyword>
<evidence type="ECO:0000313" key="10">
    <source>
        <dbReference type="EMBL" id="KZT36256.1"/>
    </source>
</evidence>
<dbReference type="STRING" id="1314776.A0A166BDH6"/>
<evidence type="ECO:0000259" key="9">
    <source>
        <dbReference type="PROSITE" id="PS50830"/>
    </source>
</evidence>
<dbReference type="GO" id="GO:0004519">
    <property type="term" value="F:endonuclease activity"/>
    <property type="evidence" value="ECO:0007669"/>
    <property type="project" value="UniProtKB-KW"/>
</dbReference>
<keyword evidence="8" id="KW-0472">Membrane</keyword>
<keyword evidence="6" id="KW-0378">Hydrolase</keyword>
<keyword evidence="5" id="KW-0255">Endonuclease</keyword>
<evidence type="ECO:0000256" key="6">
    <source>
        <dbReference type="ARBA" id="ARBA00022801"/>
    </source>
</evidence>
<evidence type="ECO:0000256" key="4">
    <source>
        <dbReference type="ARBA" id="ARBA00022722"/>
    </source>
</evidence>
<evidence type="ECO:0000256" key="7">
    <source>
        <dbReference type="ARBA" id="ARBA00022837"/>
    </source>
</evidence>
<protein>
    <submittedName>
        <fullName evidence="10">Nuclease</fullName>
    </submittedName>
</protein>
<feature type="domain" description="TNase-like" evidence="9">
    <location>
        <begin position="64"/>
        <end position="226"/>
    </location>
</feature>
<dbReference type="AlphaFoldDB" id="A0A166BDH6"/>
<reference evidence="10 11" key="1">
    <citation type="journal article" date="2016" name="Mol. Biol. Evol.">
        <title>Comparative Genomics of Early-Diverging Mushroom-Forming Fungi Provides Insights into the Origins of Lignocellulose Decay Capabilities.</title>
        <authorList>
            <person name="Nagy L.G."/>
            <person name="Riley R."/>
            <person name="Tritt A."/>
            <person name="Adam C."/>
            <person name="Daum C."/>
            <person name="Floudas D."/>
            <person name="Sun H."/>
            <person name="Yadav J.S."/>
            <person name="Pangilinan J."/>
            <person name="Larsson K.H."/>
            <person name="Matsuura K."/>
            <person name="Barry K."/>
            <person name="Labutti K."/>
            <person name="Kuo R."/>
            <person name="Ohm R.A."/>
            <person name="Bhattacharya S.S."/>
            <person name="Shirouzu T."/>
            <person name="Yoshinaga Y."/>
            <person name="Martin F.M."/>
            <person name="Grigoriev I.V."/>
            <person name="Hibbett D.S."/>
        </authorList>
    </citation>
    <scope>NUCLEOTIDE SEQUENCE [LARGE SCALE GENOMIC DNA]</scope>
    <source>
        <strain evidence="10 11">HHB10207 ss-3</strain>
    </source>
</reference>
<sequence length="243" mass="27941">MITVADAEQRIRKAAARLSWIDVCLLSFSGGVLSTLAGAAVYRRYVKRIPNSEWITPVDLQKRRFIRGVVTSVGDGDNFRLFHTPGLGWNWPLKVRRIPKKLKDQTIHIRLAGVDAPEAAHFGREAQPYSEEALQWLKTRIEGRTVWCQLLRRDQYGRVVAFPFVTPLRLPAFRFLSTRCVSLEMLKVGWAVVYDQTGAEYGKWGQTSFLKLEDEARTARRGMWKSLQKLETPKEYKNRHAVP</sequence>
<dbReference type="OrthoDB" id="430293at2759"/>
<feature type="transmembrane region" description="Helical" evidence="8">
    <location>
        <begin position="20"/>
        <end position="42"/>
    </location>
</feature>
<proteinExistence type="inferred from homology"/>
<dbReference type="GO" id="GO:0005739">
    <property type="term" value="C:mitochondrion"/>
    <property type="evidence" value="ECO:0007669"/>
    <property type="project" value="UniProtKB-SubCell"/>
</dbReference>
<dbReference type="Gene3D" id="2.40.50.90">
    <property type="match status" value="1"/>
</dbReference>
<dbReference type="PROSITE" id="PS50830">
    <property type="entry name" value="TNASE_3"/>
    <property type="match status" value="1"/>
</dbReference>
<evidence type="ECO:0000256" key="8">
    <source>
        <dbReference type="SAM" id="Phobius"/>
    </source>
</evidence>
<keyword evidence="4" id="KW-0540">Nuclease</keyword>
<gene>
    <name evidence="10" type="ORF">SISSUDRAFT_85735</name>
</gene>
<dbReference type="SUPFAM" id="SSF50199">
    <property type="entry name" value="Staphylococcal nuclease"/>
    <property type="match status" value="1"/>
</dbReference>
<dbReference type="GO" id="GO:0016787">
    <property type="term" value="F:hydrolase activity"/>
    <property type="evidence" value="ECO:0007669"/>
    <property type="project" value="UniProtKB-KW"/>
</dbReference>
<evidence type="ECO:0000256" key="1">
    <source>
        <dbReference type="ARBA" id="ARBA00004167"/>
    </source>
</evidence>
<dbReference type="InterPro" id="IPR016071">
    <property type="entry name" value="Staphylococal_nuclease_OB-fold"/>
</dbReference>
<dbReference type="Pfam" id="PF00565">
    <property type="entry name" value="SNase"/>
    <property type="match status" value="1"/>
</dbReference>
<keyword evidence="8" id="KW-1133">Transmembrane helix</keyword>
<evidence type="ECO:0000256" key="5">
    <source>
        <dbReference type="ARBA" id="ARBA00022759"/>
    </source>
</evidence>
<organism evidence="10 11">
    <name type="scientific">Sistotremastrum suecicum HHB10207 ss-3</name>
    <dbReference type="NCBI Taxonomy" id="1314776"/>
    <lineage>
        <taxon>Eukaryota</taxon>
        <taxon>Fungi</taxon>
        <taxon>Dikarya</taxon>
        <taxon>Basidiomycota</taxon>
        <taxon>Agaricomycotina</taxon>
        <taxon>Agaricomycetes</taxon>
        <taxon>Sistotremastrales</taxon>
        <taxon>Sistotremastraceae</taxon>
        <taxon>Sistotremastrum</taxon>
    </lineage>
</organism>
<dbReference type="SMART" id="SM00318">
    <property type="entry name" value="SNc"/>
    <property type="match status" value="1"/>
</dbReference>
<evidence type="ECO:0000256" key="3">
    <source>
        <dbReference type="ARBA" id="ARBA00005435"/>
    </source>
</evidence>
<comment type="subcellular location">
    <subcellularLocation>
        <location evidence="1">Membrane</location>
        <topology evidence="1">Single-pass membrane protein</topology>
    </subcellularLocation>
    <subcellularLocation>
        <location evidence="2">Mitochondrion</location>
    </subcellularLocation>
</comment>
<comment type="similarity">
    <text evidence="3">Belongs to the LCL3 family.</text>
</comment>
<dbReference type="EMBL" id="KV428113">
    <property type="protein sequence ID" value="KZT36256.1"/>
    <property type="molecule type" value="Genomic_DNA"/>
</dbReference>